<evidence type="ECO:0000313" key="6">
    <source>
        <dbReference type="Proteomes" id="UP001152797"/>
    </source>
</evidence>
<accession>A0A9P1C5Q7</accession>
<dbReference type="NCBIfam" id="TIGR00756">
    <property type="entry name" value="PPR"/>
    <property type="match status" value="2"/>
</dbReference>
<evidence type="ECO:0000313" key="3">
    <source>
        <dbReference type="EMBL" id="CAI3985152.1"/>
    </source>
</evidence>
<evidence type="ECO:0000256" key="2">
    <source>
        <dbReference type="PROSITE-ProRule" id="PRU00708"/>
    </source>
</evidence>
<organism evidence="3">
    <name type="scientific">Cladocopium goreaui</name>
    <dbReference type="NCBI Taxonomy" id="2562237"/>
    <lineage>
        <taxon>Eukaryota</taxon>
        <taxon>Sar</taxon>
        <taxon>Alveolata</taxon>
        <taxon>Dinophyceae</taxon>
        <taxon>Suessiales</taxon>
        <taxon>Symbiodiniaceae</taxon>
        <taxon>Cladocopium</taxon>
    </lineage>
</organism>
<evidence type="ECO:0000313" key="4">
    <source>
        <dbReference type="EMBL" id="CAL1138527.1"/>
    </source>
</evidence>
<dbReference type="EMBL" id="CAMXCT020000962">
    <property type="protein sequence ID" value="CAL1138527.1"/>
    <property type="molecule type" value="Genomic_DNA"/>
</dbReference>
<feature type="non-terminal residue" evidence="3">
    <location>
        <position position="408"/>
    </location>
</feature>
<sequence>MHVVAAWQQLVESSIRWRTQGDLFQLTSLLRGSRAGSTWVEVHGLLMQMEQRWLEVDVVPYNIALNAKESKDGWRQQLDLFQTMQCNGLEASQVSYCALASALLRWPAACHVTLTLQAEMLQPNIISCSTAISACEKGSQWSSAFRVFDDMKSQGLEADLITVGALITSCEKGALAMPGRLQWSQALQLSATNARNVVQLSAAVSACEKANEWQFALAIFFEETVRRYLQPDIMMCNAAISACRGHQWQRAIWLLTSIVQSLRLKRTLVTCNSCMNACSEASQWLSAFQLFADLEILQLRPDVITYNSLMSSCERAGLWQTALELMLEIPQQRLTFSSVTLGAAISACEEGAQWPLALHFLTYFPNQSLQSTVTALSSAISACEKGTRWAWALQLLHDADHFHVRPNV</sequence>
<dbReference type="InterPro" id="IPR011990">
    <property type="entry name" value="TPR-like_helical_dom_sf"/>
</dbReference>
<reference evidence="4" key="2">
    <citation type="submission" date="2024-04" db="EMBL/GenBank/DDBJ databases">
        <authorList>
            <person name="Chen Y."/>
            <person name="Shah S."/>
            <person name="Dougan E. K."/>
            <person name="Thang M."/>
            <person name="Chan C."/>
        </authorList>
    </citation>
    <scope>NUCLEOTIDE SEQUENCE [LARGE SCALE GENOMIC DNA]</scope>
</reference>
<name>A0A9P1C5Q7_9DINO</name>
<keyword evidence="6" id="KW-1185">Reference proteome</keyword>
<dbReference type="PANTHER" id="PTHR47447:SF17">
    <property type="entry name" value="OS12G0638900 PROTEIN"/>
    <property type="match status" value="1"/>
</dbReference>
<evidence type="ECO:0000313" key="5">
    <source>
        <dbReference type="EMBL" id="CAL4772464.1"/>
    </source>
</evidence>
<keyword evidence="1" id="KW-0677">Repeat</keyword>
<dbReference type="PANTHER" id="PTHR47447">
    <property type="entry name" value="OS03G0856100 PROTEIN"/>
    <property type="match status" value="1"/>
</dbReference>
<dbReference type="PROSITE" id="PS51375">
    <property type="entry name" value="PPR"/>
    <property type="match status" value="2"/>
</dbReference>
<dbReference type="AlphaFoldDB" id="A0A9P1C5Q7"/>
<dbReference type="EMBL" id="CAMXCT010000962">
    <property type="protein sequence ID" value="CAI3985152.1"/>
    <property type="molecule type" value="Genomic_DNA"/>
</dbReference>
<dbReference type="InterPro" id="IPR002885">
    <property type="entry name" value="PPR_rpt"/>
</dbReference>
<dbReference type="EMBL" id="CAMXCT030000962">
    <property type="protein sequence ID" value="CAL4772464.1"/>
    <property type="molecule type" value="Genomic_DNA"/>
</dbReference>
<proteinExistence type="predicted"/>
<protein>
    <submittedName>
        <fullName evidence="5">Pentacotripeptide-repeat region of PRORP domain-containing protein</fullName>
    </submittedName>
</protein>
<evidence type="ECO:0000256" key="1">
    <source>
        <dbReference type="ARBA" id="ARBA00022737"/>
    </source>
</evidence>
<dbReference type="Pfam" id="PF13041">
    <property type="entry name" value="PPR_2"/>
    <property type="match status" value="2"/>
</dbReference>
<dbReference type="OrthoDB" id="185373at2759"/>
<gene>
    <name evidence="3" type="ORF">C1SCF055_LOCUS12634</name>
</gene>
<dbReference type="Proteomes" id="UP001152797">
    <property type="component" value="Unassembled WGS sequence"/>
</dbReference>
<reference evidence="3" key="1">
    <citation type="submission" date="2022-10" db="EMBL/GenBank/DDBJ databases">
        <authorList>
            <person name="Chen Y."/>
            <person name="Dougan E. K."/>
            <person name="Chan C."/>
            <person name="Rhodes N."/>
            <person name="Thang M."/>
        </authorList>
    </citation>
    <scope>NUCLEOTIDE SEQUENCE</scope>
</reference>
<dbReference type="Gene3D" id="1.25.40.10">
    <property type="entry name" value="Tetratricopeptide repeat domain"/>
    <property type="match status" value="3"/>
</dbReference>
<feature type="repeat" description="PPR" evidence="2">
    <location>
        <begin position="124"/>
        <end position="158"/>
    </location>
</feature>
<feature type="repeat" description="PPR" evidence="2">
    <location>
        <begin position="302"/>
        <end position="336"/>
    </location>
</feature>
<comment type="caution">
    <text evidence="3">The sequence shown here is derived from an EMBL/GenBank/DDBJ whole genome shotgun (WGS) entry which is preliminary data.</text>
</comment>